<evidence type="ECO:0000313" key="1">
    <source>
        <dbReference type="EMBL" id="KAF2584304.1"/>
    </source>
</evidence>
<evidence type="ECO:0000313" key="2">
    <source>
        <dbReference type="EMBL" id="KAF3529238.1"/>
    </source>
</evidence>
<protein>
    <submittedName>
        <fullName evidence="1">Uncharacterized protein</fullName>
    </submittedName>
</protein>
<sequence length="89" mass="10382">MKTIWIRHQPGFFTQTQINTEIWLTGGDVNKTDHQCFVALNNPVMLFFKLTSLLDLMSKCRARLRTSNSLSTRFSRDPRNYISSPMMLI</sequence>
<reference evidence="1" key="1">
    <citation type="submission" date="2019-12" db="EMBL/GenBank/DDBJ databases">
        <title>Genome sequencing and annotation of Brassica cretica.</title>
        <authorList>
            <person name="Studholme D.J."/>
            <person name="Sarris P.F."/>
        </authorList>
    </citation>
    <scope>NUCLEOTIDE SEQUENCE</scope>
    <source>
        <strain evidence="1">PFS-102/07</strain>
        <tissue evidence="1">Leaf</tissue>
    </source>
</reference>
<dbReference type="Proteomes" id="UP000266723">
    <property type="component" value="Unassembled WGS sequence"/>
</dbReference>
<dbReference type="AlphaFoldDB" id="A0A8S9JQD2"/>
<evidence type="ECO:0000313" key="3">
    <source>
        <dbReference type="Proteomes" id="UP000266723"/>
    </source>
</evidence>
<dbReference type="EMBL" id="QGKV02001507">
    <property type="protein sequence ID" value="KAF3529238.1"/>
    <property type="molecule type" value="Genomic_DNA"/>
</dbReference>
<name>A0A8S9JQD2_BRACR</name>
<organism evidence="1">
    <name type="scientific">Brassica cretica</name>
    <name type="common">Mustard</name>
    <dbReference type="NCBI Taxonomy" id="69181"/>
    <lineage>
        <taxon>Eukaryota</taxon>
        <taxon>Viridiplantae</taxon>
        <taxon>Streptophyta</taxon>
        <taxon>Embryophyta</taxon>
        <taxon>Tracheophyta</taxon>
        <taxon>Spermatophyta</taxon>
        <taxon>Magnoliopsida</taxon>
        <taxon>eudicotyledons</taxon>
        <taxon>Gunneridae</taxon>
        <taxon>Pentapetalae</taxon>
        <taxon>rosids</taxon>
        <taxon>malvids</taxon>
        <taxon>Brassicales</taxon>
        <taxon>Brassicaceae</taxon>
        <taxon>Brassiceae</taxon>
        <taxon>Brassica</taxon>
    </lineage>
</organism>
<gene>
    <name evidence="2" type="ORF">DY000_02039906</name>
    <name evidence="1" type="ORF">F2Q70_00035778</name>
</gene>
<comment type="caution">
    <text evidence="1">The sequence shown here is derived from an EMBL/GenBank/DDBJ whole genome shotgun (WGS) entry which is preliminary data.</text>
</comment>
<dbReference type="EMBL" id="QGKY02000246">
    <property type="protein sequence ID" value="KAF2584304.1"/>
    <property type="molecule type" value="Genomic_DNA"/>
</dbReference>
<keyword evidence="3" id="KW-1185">Reference proteome</keyword>
<reference evidence="2 3" key="3">
    <citation type="journal article" date="2020" name="BMC Genomics">
        <title>Intraspecific diversification of the crop wild relative Brassica cretica Lam. using demographic model selection.</title>
        <authorList>
            <person name="Kioukis A."/>
            <person name="Michalopoulou V.A."/>
            <person name="Briers L."/>
            <person name="Pirintsos S."/>
            <person name="Studholme D.J."/>
            <person name="Pavlidis P."/>
            <person name="Sarris P.F."/>
        </authorList>
    </citation>
    <scope>NUCLEOTIDE SEQUENCE [LARGE SCALE GENOMIC DNA]</scope>
    <source>
        <strain evidence="3">cv. PFS-1207/04</strain>
        <strain evidence="2">PFS-1207/04</strain>
    </source>
</reference>
<accession>A0A8S9JQD2</accession>
<proteinExistence type="predicted"/>
<reference evidence="2" key="2">
    <citation type="submission" date="2019-12" db="EMBL/GenBank/DDBJ databases">
        <authorList>
            <person name="Studholme D.J."/>
            <person name="Sarris P."/>
        </authorList>
    </citation>
    <scope>NUCLEOTIDE SEQUENCE</scope>
    <source>
        <strain evidence="2">PFS-1207/04</strain>
        <tissue evidence="2">Leaf</tissue>
    </source>
</reference>